<evidence type="ECO:0000313" key="4">
    <source>
        <dbReference type="Proteomes" id="UP000583929"/>
    </source>
</evidence>
<feature type="transmembrane region" description="Helical" evidence="2">
    <location>
        <begin position="42"/>
        <end position="67"/>
    </location>
</feature>
<name>A0A7J6FLK7_CANSA</name>
<dbReference type="Proteomes" id="UP000583929">
    <property type="component" value="Unassembled WGS sequence"/>
</dbReference>
<gene>
    <name evidence="3" type="ORF">G4B88_008299</name>
</gene>
<feature type="region of interest" description="Disordered" evidence="1">
    <location>
        <begin position="214"/>
        <end position="248"/>
    </location>
</feature>
<keyword evidence="2" id="KW-0812">Transmembrane</keyword>
<proteinExistence type="predicted"/>
<feature type="region of interest" description="Disordered" evidence="1">
    <location>
        <begin position="118"/>
        <end position="185"/>
    </location>
</feature>
<protein>
    <recommendedName>
        <fullName evidence="5">Zinc knuckle CX2CX4HX4C domain-containing protein</fullName>
    </recommendedName>
</protein>
<evidence type="ECO:0000256" key="2">
    <source>
        <dbReference type="SAM" id="Phobius"/>
    </source>
</evidence>
<keyword evidence="4" id="KW-1185">Reference proteome</keyword>
<reference evidence="3 4" key="1">
    <citation type="journal article" date="2020" name="bioRxiv">
        <title>Sequence and annotation of 42 cannabis genomes reveals extensive copy number variation in cannabinoid synthesis and pathogen resistance genes.</title>
        <authorList>
            <person name="Mckernan K.J."/>
            <person name="Helbert Y."/>
            <person name="Kane L.T."/>
            <person name="Ebling H."/>
            <person name="Zhang L."/>
            <person name="Liu B."/>
            <person name="Eaton Z."/>
            <person name="Mclaughlin S."/>
            <person name="Kingan S."/>
            <person name="Baybayan P."/>
            <person name="Concepcion G."/>
            <person name="Jordan M."/>
            <person name="Riva A."/>
            <person name="Barbazuk W."/>
            <person name="Harkins T."/>
        </authorList>
    </citation>
    <scope>NUCLEOTIDE SEQUENCE [LARGE SCALE GENOMIC DNA]</scope>
    <source>
        <strain evidence="4">cv. Jamaican Lion 4</strain>
        <tissue evidence="3">Leaf</tissue>
    </source>
</reference>
<evidence type="ECO:0000256" key="1">
    <source>
        <dbReference type="SAM" id="MobiDB-lite"/>
    </source>
</evidence>
<comment type="caution">
    <text evidence="3">The sequence shown here is derived from an EMBL/GenBank/DDBJ whole genome shotgun (WGS) entry which is preliminary data.</text>
</comment>
<keyword evidence="2" id="KW-1133">Transmembrane helix</keyword>
<dbReference type="EMBL" id="JAATIQ010000195">
    <property type="protein sequence ID" value="KAF4371584.1"/>
    <property type="molecule type" value="Genomic_DNA"/>
</dbReference>
<dbReference type="AlphaFoldDB" id="A0A7J6FLK7"/>
<feature type="compositionally biased region" description="Polar residues" evidence="1">
    <location>
        <begin position="130"/>
        <end position="139"/>
    </location>
</feature>
<keyword evidence="2" id="KW-0472">Membrane</keyword>
<evidence type="ECO:0008006" key="5">
    <source>
        <dbReference type="Google" id="ProtNLM"/>
    </source>
</evidence>
<organism evidence="3 4">
    <name type="scientific">Cannabis sativa</name>
    <name type="common">Hemp</name>
    <name type="synonym">Marijuana</name>
    <dbReference type="NCBI Taxonomy" id="3483"/>
    <lineage>
        <taxon>Eukaryota</taxon>
        <taxon>Viridiplantae</taxon>
        <taxon>Streptophyta</taxon>
        <taxon>Embryophyta</taxon>
        <taxon>Tracheophyta</taxon>
        <taxon>Spermatophyta</taxon>
        <taxon>Magnoliopsida</taxon>
        <taxon>eudicotyledons</taxon>
        <taxon>Gunneridae</taxon>
        <taxon>Pentapetalae</taxon>
        <taxon>rosids</taxon>
        <taxon>fabids</taxon>
        <taxon>Rosales</taxon>
        <taxon>Cannabaceae</taxon>
        <taxon>Cannabis</taxon>
    </lineage>
</organism>
<sequence>MDLKVFESLLRLNCFRATQPSVSDRCSSTGGAWRRLRSGLRVGIEVSGFWVVFLFVPTFCFICGIIGHSENFCHKLFDTPEEEIVKPYGNFMRAPPRRKNYLLGAQYLRLGTEADEQFGHEQSPVRQPEEMSQMQSHHSNLPRLDFGEDQGSKNGNNIPVLQDEGNIPNNGHKATKGKQNISGTKDSVSKFNANERGKSVVFGDHVPGQHSLFLPGPLMPRGGQGGRGSSLETKRRRQSEGVVGIDLK</sequence>
<evidence type="ECO:0000313" key="3">
    <source>
        <dbReference type="EMBL" id="KAF4371584.1"/>
    </source>
</evidence>
<accession>A0A7J6FLK7</accession>